<dbReference type="PANTHER" id="PTHR33802">
    <property type="entry name" value="SI:CH211-161H7.5-RELATED"/>
    <property type="match status" value="1"/>
</dbReference>
<dbReference type="KEGG" id="xla:121394874"/>
<keyword evidence="1" id="KW-0472">Membrane</keyword>
<feature type="transmembrane region" description="Helical" evidence="1">
    <location>
        <begin position="263"/>
        <end position="286"/>
    </location>
</feature>
<gene>
    <name evidence="3" type="primary">LOC121394874</name>
</gene>
<feature type="transmembrane region" description="Helical" evidence="1">
    <location>
        <begin position="101"/>
        <end position="118"/>
    </location>
</feature>
<feature type="transmembrane region" description="Helical" evidence="1">
    <location>
        <begin position="233"/>
        <end position="251"/>
    </location>
</feature>
<dbReference type="CTD" id="121394874"/>
<name>A0A8J1L098_XENLA</name>
<keyword evidence="2" id="KW-1185">Reference proteome</keyword>
<dbReference type="RefSeq" id="XP_041422972.1">
    <property type="nucleotide sequence ID" value="XM_041567038.1"/>
</dbReference>
<feature type="transmembrane region" description="Helical" evidence="1">
    <location>
        <begin position="177"/>
        <end position="197"/>
    </location>
</feature>
<protein>
    <submittedName>
        <fullName evidence="3">Uncharacterized protein LOC121394874</fullName>
    </submittedName>
</protein>
<dbReference type="Proteomes" id="UP000186698">
    <property type="component" value="Chromosome 6L"/>
</dbReference>
<evidence type="ECO:0000313" key="2">
    <source>
        <dbReference type="Proteomes" id="UP000186698"/>
    </source>
</evidence>
<reference evidence="3" key="1">
    <citation type="submission" date="2025-08" db="UniProtKB">
        <authorList>
            <consortium name="RefSeq"/>
        </authorList>
    </citation>
    <scope>IDENTIFICATION</scope>
    <source>
        <strain evidence="3">J_2021</strain>
        <tissue evidence="3">Erythrocytes</tissue>
    </source>
</reference>
<dbReference type="AlphaFoldDB" id="A0A8J1L098"/>
<dbReference type="PANTHER" id="PTHR33802:SF3">
    <property type="match status" value="1"/>
</dbReference>
<accession>A0A8J1L098</accession>
<feature type="transmembrane region" description="Helical" evidence="1">
    <location>
        <begin position="124"/>
        <end position="145"/>
    </location>
</feature>
<keyword evidence="1" id="KW-1133">Transmembrane helix</keyword>
<evidence type="ECO:0000313" key="3">
    <source>
        <dbReference type="RefSeq" id="XP_041422972.1"/>
    </source>
</evidence>
<sequence length="329" mass="37373">MAKHNWLLFSLIILTAVSYIVTVAFNALSAITNNGVFATTAGNISDRYSLDVTPAGWTFSIWSVIYIWNGAWIIYVVTTLFRRNAEGYIYVTARLHPPEFFVVWIVNNIVNIGWLFLWDQEILIFANVFIVLLPISLYLMLAISYRNCYKYGAWMSQNNPSDLWCTRILVHNGLATYATWTSVATFLNFGIVLKYYVKIEDPNVSNIILCLIFLALVFWLMMETFVFEKYVRYTFTIYPVAIVAAVGVYTGSETSSELSTVNMINVVIIGVSSFACLLRIILLFTCHKLRPLFSEKTLNTFKEEIIGSGKKTLGIQGHINPITIEMAES</sequence>
<dbReference type="OrthoDB" id="5586934at2759"/>
<feature type="transmembrane region" description="Helical" evidence="1">
    <location>
        <begin position="59"/>
        <end position="81"/>
    </location>
</feature>
<evidence type="ECO:0000256" key="1">
    <source>
        <dbReference type="SAM" id="Phobius"/>
    </source>
</evidence>
<feature type="transmembrane region" description="Helical" evidence="1">
    <location>
        <begin position="7"/>
        <end position="28"/>
    </location>
</feature>
<proteinExistence type="predicted"/>
<dbReference type="GeneID" id="121394874"/>
<keyword evidence="1" id="KW-0812">Transmembrane</keyword>
<organism evidence="2 3">
    <name type="scientific">Xenopus laevis</name>
    <name type="common">African clawed frog</name>
    <dbReference type="NCBI Taxonomy" id="8355"/>
    <lineage>
        <taxon>Eukaryota</taxon>
        <taxon>Metazoa</taxon>
        <taxon>Chordata</taxon>
        <taxon>Craniata</taxon>
        <taxon>Vertebrata</taxon>
        <taxon>Euteleostomi</taxon>
        <taxon>Amphibia</taxon>
        <taxon>Batrachia</taxon>
        <taxon>Anura</taxon>
        <taxon>Pipoidea</taxon>
        <taxon>Pipidae</taxon>
        <taxon>Xenopodinae</taxon>
        <taxon>Xenopus</taxon>
        <taxon>Xenopus</taxon>
    </lineage>
</organism>
<feature type="transmembrane region" description="Helical" evidence="1">
    <location>
        <begin position="203"/>
        <end position="221"/>
    </location>
</feature>